<feature type="transmembrane region" description="Helical" evidence="1">
    <location>
        <begin position="12"/>
        <end position="33"/>
    </location>
</feature>
<name>A0A4P6P888_9GAMM</name>
<gene>
    <name evidence="2" type="ORF">EMK97_12555</name>
</gene>
<keyword evidence="1" id="KW-0812">Transmembrane</keyword>
<organism evidence="2 3">
    <name type="scientific">Litorilituus sediminis</name>
    <dbReference type="NCBI Taxonomy" id="718192"/>
    <lineage>
        <taxon>Bacteria</taxon>
        <taxon>Pseudomonadati</taxon>
        <taxon>Pseudomonadota</taxon>
        <taxon>Gammaproteobacteria</taxon>
        <taxon>Alteromonadales</taxon>
        <taxon>Colwelliaceae</taxon>
        <taxon>Litorilituus</taxon>
    </lineage>
</organism>
<dbReference type="Proteomes" id="UP000290244">
    <property type="component" value="Chromosome"/>
</dbReference>
<evidence type="ECO:0000313" key="3">
    <source>
        <dbReference type="Proteomes" id="UP000290244"/>
    </source>
</evidence>
<keyword evidence="1" id="KW-0472">Membrane</keyword>
<keyword evidence="3" id="KW-1185">Reference proteome</keyword>
<feature type="transmembrane region" description="Helical" evidence="1">
    <location>
        <begin position="39"/>
        <end position="58"/>
    </location>
</feature>
<dbReference type="EMBL" id="CP034759">
    <property type="protein sequence ID" value="QBG36489.1"/>
    <property type="molecule type" value="Genomic_DNA"/>
</dbReference>
<dbReference type="RefSeq" id="WP_130602686.1">
    <property type="nucleotide sequence ID" value="NZ_CP034759.1"/>
</dbReference>
<evidence type="ECO:0000256" key="1">
    <source>
        <dbReference type="SAM" id="Phobius"/>
    </source>
</evidence>
<reference evidence="2 3" key="1">
    <citation type="submission" date="2018-12" db="EMBL/GenBank/DDBJ databases">
        <title>Complete genome of Litorilituus sediminis.</title>
        <authorList>
            <person name="Liu A."/>
            <person name="Rong J."/>
        </authorList>
    </citation>
    <scope>NUCLEOTIDE SEQUENCE [LARGE SCALE GENOMIC DNA]</scope>
    <source>
        <strain evidence="2 3">JCM 17549</strain>
    </source>
</reference>
<accession>A0A4P6P888</accession>
<evidence type="ECO:0000313" key="2">
    <source>
        <dbReference type="EMBL" id="QBG36489.1"/>
    </source>
</evidence>
<dbReference type="AlphaFoldDB" id="A0A4P6P888"/>
<sequence>MNFTALFVQALLWLTVAASPTLIGVIIGFLLGLQAGELYSLRVPMCAAIGFIIGGLWAERIRKTTGLSTFLGRLIAMSEFKDKN</sequence>
<protein>
    <submittedName>
        <fullName evidence="2">Uncharacterized protein</fullName>
    </submittedName>
</protein>
<dbReference type="OrthoDB" id="5828963at2"/>
<dbReference type="KEGG" id="lsd:EMK97_12555"/>
<proteinExistence type="predicted"/>
<keyword evidence="1" id="KW-1133">Transmembrane helix</keyword>